<keyword evidence="2" id="KW-1185">Reference proteome</keyword>
<comment type="caution">
    <text evidence="1">The sequence shown here is derived from an EMBL/GenBank/DDBJ whole genome shotgun (WGS) entry which is preliminary data.</text>
</comment>
<gene>
    <name evidence="1" type="ORF">PHJA_002141600</name>
</gene>
<sequence>MLTKPLGEKIVVTDYVKATSGRKQESDARTPHILSMWALTDPTRKVTDLRRQESASLHKKSLFVSRFQKKKIKKKKNRVPAPMQRVVDNLLAVTKELQKALRPGAPLAFFNYVHQFIKQSEFCPLLVGIATMEMLKWLKAGELSPSCSCQPSLASFHHLWVEEMVEAGLLENKYSLYVGSSC</sequence>
<protein>
    <submittedName>
        <fullName evidence="1">Uncharacterized protein</fullName>
    </submittedName>
</protein>
<dbReference type="EMBL" id="BMAC01000600">
    <property type="protein sequence ID" value="GFP99975.1"/>
    <property type="molecule type" value="Genomic_DNA"/>
</dbReference>
<dbReference type="Proteomes" id="UP000653305">
    <property type="component" value="Unassembled WGS sequence"/>
</dbReference>
<organism evidence="1 2">
    <name type="scientific">Phtheirospermum japonicum</name>
    <dbReference type="NCBI Taxonomy" id="374723"/>
    <lineage>
        <taxon>Eukaryota</taxon>
        <taxon>Viridiplantae</taxon>
        <taxon>Streptophyta</taxon>
        <taxon>Embryophyta</taxon>
        <taxon>Tracheophyta</taxon>
        <taxon>Spermatophyta</taxon>
        <taxon>Magnoliopsida</taxon>
        <taxon>eudicotyledons</taxon>
        <taxon>Gunneridae</taxon>
        <taxon>Pentapetalae</taxon>
        <taxon>asterids</taxon>
        <taxon>lamiids</taxon>
        <taxon>Lamiales</taxon>
        <taxon>Orobanchaceae</taxon>
        <taxon>Orobanchaceae incertae sedis</taxon>
        <taxon>Phtheirospermum</taxon>
    </lineage>
</organism>
<proteinExistence type="predicted"/>
<dbReference type="AlphaFoldDB" id="A0A830CY15"/>
<reference evidence="1" key="1">
    <citation type="submission" date="2020-07" db="EMBL/GenBank/DDBJ databases">
        <title>Ethylene signaling mediates host invasion by parasitic plants.</title>
        <authorList>
            <person name="Yoshida S."/>
        </authorList>
    </citation>
    <scope>NUCLEOTIDE SEQUENCE</scope>
    <source>
        <strain evidence="1">Okayama</strain>
    </source>
</reference>
<evidence type="ECO:0000313" key="1">
    <source>
        <dbReference type="EMBL" id="GFP99975.1"/>
    </source>
</evidence>
<accession>A0A830CY15</accession>
<evidence type="ECO:0000313" key="2">
    <source>
        <dbReference type="Proteomes" id="UP000653305"/>
    </source>
</evidence>
<name>A0A830CY15_9LAMI</name>